<dbReference type="KEGG" id="glz:GLAREA_12591"/>
<reference evidence="4 5" key="1">
    <citation type="journal article" date="2013" name="BMC Genomics">
        <title>Genomics-driven discovery of the pneumocandin biosynthetic gene cluster in the fungus Glarea lozoyensis.</title>
        <authorList>
            <person name="Chen L."/>
            <person name="Yue Q."/>
            <person name="Zhang X."/>
            <person name="Xiang M."/>
            <person name="Wang C."/>
            <person name="Li S."/>
            <person name="Che Y."/>
            <person name="Ortiz-Lopez F.J."/>
            <person name="Bills G.F."/>
            <person name="Liu X."/>
            <person name="An Z."/>
        </authorList>
    </citation>
    <scope>NUCLEOTIDE SEQUENCE [LARGE SCALE GENOMIC DNA]</scope>
    <source>
        <strain evidence="5">ATCC 20868 / MF5171</strain>
    </source>
</reference>
<evidence type="ECO:0000256" key="1">
    <source>
        <dbReference type="ARBA" id="ARBA00007447"/>
    </source>
</evidence>
<name>S3DY87_GLAL2</name>
<dbReference type="Gene3D" id="2.40.70.10">
    <property type="entry name" value="Acid Proteases"/>
    <property type="match status" value="2"/>
</dbReference>
<organism evidence="4 5">
    <name type="scientific">Glarea lozoyensis (strain ATCC 20868 / MF5171)</name>
    <dbReference type="NCBI Taxonomy" id="1116229"/>
    <lineage>
        <taxon>Eukaryota</taxon>
        <taxon>Fungi</taxon>
        <taxon>Dikarya</taxon>
        <taxon>Ascomycota</taxon>
        <taxon>Pezizomycotina</taxon>
        <taxon>Leotiomycetes</taxon>
        <taxon>Helotiales</taxon>
        <taxon>Helotiaceae</taxon>
        <taxon>Glarea</taxon>
    </lineage>
</organism>
<keyword evidence="4" id="KW-0645">Protease</keyword>
<feature type="signal peptide" evidence="2">
    <location>
        <begin position="1"/>
        <end position="21"/>
    </location>
</feature>
<protein>
    <submittedName>
        <fullName evidence="4">Acid protease</fullName>
    </submittedName>
</protein>
<dbReference type="HOGENOM" id="CLU_013253_0_3_1"/>
<dbReference type="GO" id="GO:0006508">
    <property type="term" value="P:proteolysis"/>
    <property type="evidence" value="ECO:0007669"/>
    <property type="project" value="UniProtKB-KW"/>
</dbReference>
<dbReference type="GeneID" id="19471631"/>
<dbReference type="InterPro" id="IPR001461">
    <property type="entry name" value="Aspartic_peptidase_A1"/>
</dbReference>
<dbReference type="InterPro" id="IPR033121">
    <property type="entry name" value="PEPTIDASE_A1"/>
</dbReference>
<dbReference type="InterPro" id="IPR021109">
    <property type="entry name" value="Peptidase_aspartic_dom_sf"/>
</dbReference>
<sequence>MLLRFSSALSVLITFDICSSASPLKNNEARDYPTIIGNPAGFSLEVEAVTISSNRSRSRSRGGFIELNENDLAAPGSTSVVTPGLMVDKSWMIAIEIGIPAQRLLLTVDTGASSFYVYKEVPGEIFRVCYSFGCFWGPVRQEFVKVGNLALTNYNFEMVTGTSARFRLGGPASGTFGLNREVNMPTGPTLWLNWIGAIKDFLDNPLFTIDYHKSTSSGTMDFAFIDQSKYHGDIGWAPALNSRHWTVEINGIVAGNTYFHGPFNVIIDTGDPDGMHLPQWALDEFFRLIPGSVWNDASRTYAFPCGTKLPDLIFGISADHKGTIPSSHIHVGAIAGTSDPQMCISQLFLGPPDELGVLYGWGDTIIMSQFLVFDYGHDRIGFAAKTSY</sequence>
<dbReference type="eggNOG" id="KOG1339">
    <property type="taxonomic scope" value="Eukaryota"/>
</dbReference>
<accession>S3DY87</accession>
<gene>
    <name evidence="4" type="ORF">GLAREA_12591</name>
</gene>
<dbReference type="OMA" id="HRQINTR"/>
<dbReference type="OrthoDB" id="771136at2759"/>
<dbReference type="PANTHER" id="PTHR47966">
    <property type="entry name" value="BETA-SITE APP-CLEAVING ENZYME, ISOFORM A-RELATED"/>
    <property type="match status" value="1"/>
</dbReference>
<evidence type="ECO:0000313" key="5">
    <source>
        <dbReference type="Proteomes" id="UP000016922"/>
    </source>
</evidence>
<dbReference type="PROSITE" id="PS51767">
    <property type="entry name" value="PEPTIDASE_A1"/>
    <property type="match status" value="1"/>
</dbReference>
<keyword evidence="2" id="KW-0732">Signal</keyword>
<keyword evidence="4" id="KW-0378">Hydrolase</keyword>
<feature type="chain" id="PRO_5004520114" evidence="2">
    <location>
        <begin position="22"/>
        <end position="388"/>
    </location>
</feature>
<evidence type="ECO:0000259" key="3">
    <source>
        <dbReference type="PROSITE" id="PS51767"/>
    </source>
</evidence>
<dbReference type="PANTHER" id="PTHR47966:SF51">
    <property type="entry name" value="BETA-SITE APP-CLEAVING ENZYME, ISOFORM A-RELATED"/>
    <property type="match status" value="1"/>
</dbReference>
<feature type="domain" description="Peptidase A1" evidence="3">
    <location>
        <begin position="66"/>
        <end position="383"/>
    </location>
</feature>
<keyword evidence="5" id="KW-1185">Reference proteome</keyword>
<dbReference type="EMBL" id="KE145362">
    <property type="protein sequence ID" value="EPE31288.1"/>
    <property type="molecule type" value="Genomic_DNA"/>
</dbReference>
<dbReference type="PRINTS" id="PR00792">
    <property type="entry name" value="PEPSIN"/>
</dbReference>
<dbReference type="AlphaFoldDB" id="S3DY87"/>
<evidence type="ECO:0000256" key="2">
    <source>
        <dbReference type="SAM" id="SignalP"/>
    </source>
</evidence>
<comment type="similarity">
    <text evidence="1">Belongs to the peptidase A1 family.</text>
</comment>
<evidence type="ECO:0000313" key="4">
    <source>
        <dbReference type="EMBL" id="EPE31288.1"/>
    </source>
</evidence>
<dbReference type="Proteomes" id="UP000016922">
    <property type="component" value="Unassembled WGS sequence"/>
</dbReference>
<dbReference type="RefSeq" id="XP_008081563.1">
    <property type="nucleotide sequence ID" value="XM_008083372.1"/>
</dbReference>
<dbReference type="Pfam" id="PF00026">
    <property type="entry name" value="Asp"/>
    <property type="match status" value="1"/>
</dbReference>
<proteinExistence type="inferred from homology"/>
<dbReference type="SUPFAM" id="SSF50630">
    <property type="entry name" value="Acid proteases"/>
    <property type="match status" value="1"/>
</dbReference>
<dbReference type="GO" id="GO:0004190">
    <property type="term" value="F:aspartic-type endopeptidase activity"/>
    <property type="evidence" value="ECO:0007669"/>
    <property type="project" value="InterPro"/>
</dbReference>